<dbReference type="PRINTS" id="PR00941">
    <property type="entry name" value="CDATPASE"/>
</dbReference>
<dbReference type="GO" id="GO:0015086">
    <property type="term" value="F:cadmium ion transmembrane transporter activity"/>
    <property type="evidence" value="ECO:0007669"/>
    <property type="project" value="TreeGrafter"/>
</dbReference>
<dbReference type="PROSITE" id="PS01229">
    <property type="entry name" value="COF_2"/>
    <property type="match status" value="1"/>
</dbReference>
<feature type="transmembrane region" description="Helical" evidence="14">
    <location>
        <begin position="193"/>
        <end position="214"/>
    </location>
</feature>
<dbReference type="InterPro" id="IPR008250">
    <property type="entry name" value="ATPase_P-typ_transduc_dom_A_sf"/>
</dbReference>
<dbReference type="Pfam" id="PF00122">
    <property type="entry name" value="E1-E2_ATPase"/>
    <property type="match status" value="1"/>
</dbReference>
<evidence type="ECO:0000256" key="6">
    <source>
        <dbReference type="ARBA" id="ARBA00022723"/>
    </source>
</evidence>
<dbReference type="InterPro" id="IPR006121">
    <property type="entry name" value="HMA_dom"/>
</dbReference>
<evidence type="ECO:0000256" key="13">
    <source>
        <dbReference type="ARBA" id="ARBA00047308"/>
    </source>
</evidence>
<organism evidence="17 18">
    <name type="scientific">Vibrio agarilyticus</name>
    <dbReference type="NCBI Taxonomy" id="2726741"/>
    <lineage>
        <taxon>Bacteria</taxon>
        <taxon>Pseudomonadati</taxon>
        <taxon>Pseudomonadota</taxon>
        <taxon>Gammaproteobacteria</taxon>
        <taxon>Vibrionales</taxon>
        <taxon>Vibrionaceae</taxon>
        <taxon>Vibrio</taxon>
    </lineage>
</organism>
<keyword evidence="11 14" id="KW-0472">Membrane</keyword>
<dbReference type="EC" id="7.2.2.12" evidence="12"/>
<evidence type="ECO:0000256" key="3">
    <source>
        <dbReference type="ARBA" id="ARBA00022475"/>
    </source>
</evidence>
<name>A0A7X8YH73_9VIBR</name>
<dbReference type="InterPro" id="IPR023298">
    <property type="entry name" value="ATPase_P-typ_TM_dom_sf"/>
</dbReference>
<dbReference type="GO" id="GO:0005524">
    <property type="term" value="F:ATP binding"/>
    <property type="evidence" value="ECO:0007669"/>
    <property type="project" value="UniProtKB-UniRule"/>
</dbReference>
<dbReference type="Gene3D" id="3.40.1110.10">
    <property type="entry name" value="Calcium-transporting ATPase, cytoplasmic domain N"/>
    <property type="match status" value="1"/>
</dbReference>
<comment type="caution">
    <text evidence="17">The sequence shown here is derived from an EMBL/GenBank/DDBJ whole genome shotgun (WGS) entry which is preliminary data.</text>
</comment>
<dbReference type="InterPro" id="IPR017969">
    <property type="entry name" value="Heavy-metal-associated_CS"/>
</dbReference>
<dbReference type="NCBIfam" id="NF008262">
    <property type="entry name" value="PRK11033.1"/>
    <property type="match status" value="1"/>
</dbReference>
<keyword evidence="18" id="KW-1185">Reference proteome</keyword>
<dbReference type="EMBL" id="JABAIK010000007">
    <property type="protein sequence ID" value="NLS13057.1"/>
    <property type="molecule type" value="Genomic_DNA"/>
</dbReference>
<feature type="transmembrane region" description="Helical" evidence="14">
    <location>
        <begin position="747"/>
        <end position="765"/>
    </location>
</feature>
<comment type="similarity">
    <text evidence="2 14">Belongs to the cation transport ATPase (P-type) (TC 3.A.3) family. Type IB subfamily.</text>
</comment>
<evidence type="ECO:0000256" key="9">
    <source>
        <dbReference type="ARBA" id="ARBA00022967"/>
    </source>
</evidence>
<dbReference type="InterPro" id="IPR036163">
    <property type="entry name" value="HMA_dom_sf"/>
</dbReference>
<evidence type="ECO:0000256" key="11">
    <source>
        <dbReference type="ARBA" id="ARBA00023136"/>
    </source>
</evidence>
<dbReference type="RefSeq" id="WP_168836147.1">
    <property type="nucleotide sequence ID" value="NZ_JABAIK010000007.1"/>
</dbReference>
<feature type="region of interest" description="Disordered" evidence="15">
    <location>
        <begin position="1"/>
        <end position="24"/>
    </location>
</feature>
<dbReference type="InterPro" id="IPR018303">
    <property type="entry name" value="ATPase_P-typ_P_site"/>
</dbReference>
<reference evidence="17 18" key="1">
    <citation type="submission" date="2020-04" db="EMBL/GenBank/DDBJ databases">
        <title>Vibrio sp. SM6, a novel species isolated from seawater.</title>
        <authorList>
            <person name="Wang X."/>
        </authorList>
    </citation>
    <scope>NUCLEOTIDE SEQUENCE [LARGE SCALE GENOMIC DNA]</scope>
    <source>
        <strain evidence="17 18">SM6</strain>
    </source>
</reference>
<dbReference type="InterPro" id="IPR036412">
    <property type="entry name" value="HAD-like_sf"/>
</dbReference>
<keyword evidence="9" id="KW-1278">Translocase</keyword>
<dbReference type="GO" id="GO:0016887">
    <property type="term" value="F:ATP hydrolysis activity"/>
    <property type="evidence" value="ECO:0007669"/>
    <property type="project" value="InterPro"/>
</dbReference>
<dbReference type="PROSITE" id="PS50846">
    <property type="entry name" value="HMA_2"/>
    <property type="match status" value="1"/>
</dbReference>
<comment type="catalytic activity">
    <reaction evidence="13">
        <text>Zn(2+)(in) + ATP + H2O = Zn(2+)(out) + ADP + phosphate + H(+)</text>
        <dbReference type="Rhea" id="RHEA:20621"/>
        <dbReference type="ChEBI" id="CHEBI:15377"/>
        <dbReference type="ChEBI" id="CHEBI:15378"/>
        <dbReference type="ChEBI" id="CHEBI:29105"/>
        <dbReference type="ChEBI" id="CHEBI:30616"/>
        <dbReference type="ChEBI" id="CHEBI:43474"/>
        <dbReference type="ChEBI" id="CHEBI:456216"/>
        <dbReference type="EC" id="7.2.2.12"/>
    </reaction>
</comment>
<keyword evidence="8 14" id="KW-0067">ATP-binding</keyword>
<gene>
    <name evidence="17" type="ORF">HGP28_09165</name>
</gene>
<feature type="transmembrane region" description="Helical" evidence="14">
    <location>
        <begin position="169"/>
        <end position="187"/>
    </location>
</feature>
<proteinExistence type="inferred from homology"/>
<feature type="domain" description="HMA" evidence="16">
    <location>
        <begin position="79"/>
        <end position="144"/>
    </location>
</feature>
<feature type="transmembrane region" description="Helical" evidence="14">
    <location>
        <begin position="399"/>
        <end position="420"/>
    </location>
</feature>
<dbReference type="PRINTS" id="PR00119">
    <property type="entry name" value="CATATPASE"/>
</dbReference>
<dbReference type="InterPro" id="IPR051014">
    <property type="entry name" value="Cation_Transport_ATPase_IB"/>
</dbReference>
<evidence type="ECO:0000256" key="7">
    <source>
        <dbReference type="ARBA" id="ARBA00022741"/>
    </source>
</evidence>
<dbReference type="SFLD" id="SFLDF00027">
    <property type="entry name" value="p-type_atpase"/>
    <property type="match status" value="1"/>
</dbReference>
<keyword evidence="10 14" id="KW-1133">Transmembrane helix</keyword>
<dbReference type="NCBIfam" id="TIGR01525">
    <property type="entry name" value="ATPase-IB_hvy"/>
    <property type="match status" value="1"/>
</dbReference>
<evidence type="ECO:0000256" key="12">
    <source>
        <dbReference type="ARBA" id="ARBA00039097"/>
    </source>
</evidence>
<dbReference type="GO" id="GO:0016463">
    <property type="term" value="F:P-type zinc transporter activity"/>
    <property type="evidence" value="ECO:0007669"/>
    <property type="project" value="UniProtKB-EC"/>
</dbReference>
<dbReference type="PROSITE" id="PS00154">
    <property type="entry name" value="ATPASE_E1_E2"/>
    <property type="match status" value="1"/>
</dbReference>
<dbReference type="PANTHER" id="PTHR48085:SF5">
    <property type="entry name" value="CADMIUM_ZINC-TRANSPORTING ATPASE HMA4-RELATED"/>
    <property type="match status" value="1"/>
</dbReference>
<comment type="subcellular location">
    <subcellularLocation>
        <location evidence="1">Cell membrane</location>
        <topology evidence="1">Multi-pass membrane protein</topology>
    </subcellularLocation>
</comment>
<keyword evidence="7 14" id="KW-0547">Nucleotide-binding</keyword>
<dbReference type="InterPro" id="IPR023299">
    <property type="entry name" value="ATPase_P-typ_cyto_dom_N"/>
</dbReference>
<keyword evidence="6 14" id="KW-0479">Metal-binding</keyword>
<dbReference type="InterPro" id="IPR027256">
    <property type="entry name" value="P-typ_ATPase_IB"/>
</dbReference>
<dbReference type="InterPro" id="IPR059000">
    <property type="entry name" value="ATPase_P-type_domA"/>
</dbReference>
<dbReference type="Pfam" id="PF00403">
    <property type="entry name" value="HMA"/>
    <property type="match status" value="1"/>
</dbReference>
<dbReference type="SUPFAM" id="SSF55008">
    <property type="entry name" value="HMA, heavy metal-associated domain"/>
    <property type="match status" value="1"/>
</dbReference>
<dbReference type="SUPFAM" id="SSF81665">
    <property type="entry name" value="Calcium ATPase, transmembrane domain M"/>
    <property type="match status" value="1"/>
</dbReference>
<dbReference type="GO" id="GO:0046872">
    <property type="term" value="F:metal ion binding"/>
    <property type="evidence" value="ECO:0007669"/>
    <property type="project" value="UniProtKB-KW"/>
</dbReference>
<accession>A0A7X8YH73</accession>
<keyword evidence="5 14" id="KW-0812">Transmembrane</keyword>
<dbReference type="Gene3D" id="3.30.70.100">
    <property type="match status" value="1"/>
</dbReference>
<evidence type="ECO:0000256" key="14">
    <source>
        <dbReference type="RuleBase" id="RU362081"/>
    </source>
</evidence>
<evidence type="ECO:0000313" key="17">
    <source>
        <dbReference type="EMBL" id="NLS13057.1"/>
    </source>
</evidence>
<dbReference type="SUPFAM" id="SSF56784">
    <property type="entry name" value="HAD-like"/>
    <property type="match status" value="1"/>
</dbReference>
<dbReference type="PROSITE" id="PS01047">
    <property type="entry name" value="HMA_1"/>
    <property type="match status" value="1"/>
</dbReference>
<dbReference type="CDD" id="cd07546">
    <property type="entry name" value="P-type_ATPase_Pb_Zn_Cd2-like"/>
    <property type="match status" value="1"/>
</dbReference>
<evidence type="ECO:0000256" key="2">
    <source>
        <dbReference type="ARBA" id="ARBA00006024"/>
    </source>
</evidence>
<sequence>MCAQNDPHDTSIARKRDYSINPTRCSAEPKNSFGFADKQKRVPPFHITQLRAADNPHRDCSGITSGDHLSMGDIVTPSATKRWVIQGMDCPACAAKLEKALTQNQSVAQVKVHFATQVLSLQIRDAATMQEIQKQVELTAQRLGFALSAEHSDAPHATVSKWFYLKQNALLAVMTLALASAGFLSQFATQWSFSTLVSQGIFTFACVIGLVPIVKKALAQAQSGSPFAIETLMSVAAIGALYLGETAEAAMVLLLFLVGEKLEGYAASRARSGVKALMALVPENCVVIEGENRVVRPASELKAGDIVEISPGGRLPADGLVLERGANFDQSALTGESIPAFIEAGGAVMAGTVAVDSVVLMQVTSASGDNAIDRILRLIEEAESRKAPLERFLDKFSRWYTPLMMLVSALVMTLPPLVFAESWDTWVYRGLTLLLIACPCALVISTPAAITSGLATAAKRGALIKGGAALETLGKVEVVAFDKTGTLTQGKPQVTDIVPFEHQATVKGAAPIAQTDAAALLALAAAVEQGSTHPLARSLVERAEKQALRIPQAQNRKALAGIGVEGWVMNDRIRICSPNHLAKPLPENHKLRILALENEGKTVAVVEQNETALGVVAWQDTVRKEAQQALAQLRDLNVSAVMLTGDNQRCAAAIAKSLNIQCHAELLPADKVAKIESYRDQHRIAMLGDGINDAPAMKAATMGIAMGGGTDVALETADAALTHDNLHTLPFMIALSRATLRNIRQNVALALGLKGLFLITTLLGFTGLWVAVLADSGATALVTLNALRLLRFREGK</sequence>
<protein>
    <recommendedName>
        <fullName evidence="12">P-type Zn(2+) transporter</fullName>
        <ecNumber evidence="12">7.2.2.12</ecNumber>
    </recommendedName>
</protein>
<dbReference type="InterPro" id="IPR001757">
    <property type="entry name" value="P_typ_ATPase"/>
</dbReference>
<dbReference type="InterPro" id="IPR044492">
    <property type="entry name" value="P_typ_ATPase_HD_dom"/>
</dbReference>
<dbReference type="Pfam" id="PF00702">
    <property type="entry name" value="Hydrolase"/>
    <property type="match status" value="1"/>
</dbReference>
<dbReference type="GO" id="GO:0005886">
    <property type="term" value="C:plasma membrane"/>
    <property type="evidence" value="ECO:0007669"/>
    <property type="project" value="UniProtKB-SubCell"/>
</dbReference>
<dbReference type="Proteomes" id="UP000535589">
    <property type="component" value="Unassembled WGS sequence"/>
</dbReference>
<dbReference type="InterPro" id="IPR023214">
    <property type="entry name" value="HAD_sf"/>
</dbReference>
<dbReference type="SFLD" id="SFLDG00002">
    <property type="entry name" value="C1.7:_P-type_atpase_like"/>
    <property type="match status" value="1"/>
</dbReference>
<evidence type="ECO:0000256" key="5">
    <source>
        <dbReference type="ARBA" id="ARBA00022692"/>
    </source>
</evidence>
<dbReference type="NCBIfam" id="TIGR01494">
    <property type="entry name" value="ATPase_P-type"/>
    <property type="match status" value="2"/>
</dbReference>
<feature type="compositionally biased region" description="Basic and acidic residues" evidence="15">
    <location>
        <begin position="1"/>
        <end position="18"/>
    </location>
</feature>
<dbReference type="CDD" id="cd00371">
    <property type="entry name" value="HMA"/>
    <property type="match status" value="1"/>
</dbReference>
<keyword evidence="4" id="KW-0597">Phosphoprotein</keyword>
<evidence type="ECO:0000313" key="18">
    <source>
        <dbReference type="Proteomes" id="UP000535589"/>
    </source>
</evidence>
<keyword evidence="3 14" id="KW-1003">Cell membrane</keyword>
<dbReference type="AlphaFoldDB" id="A0A7X8YH73"/>
<evidence type="ECO:0000256" key="4">
    <source>
        <dbReference type="ARBA" id="ARBA00022553"/>
    </source>
</evidence>
<evidence type="ECO:0000256" key="15">
    <source>
        <dbReference type="SAM" id="MobiDB-lite"/>
    </source>
</evidence>
<dbReference type="PANTHER" id="PTHR48085">
    <property type="entry name" value="CADMIUM/ZINC-TRANSPORTING ATPASE HMA2-RELATED"/>
    <property type="match status" value="1"/>
</dbReference>
<dbReference type="Gene3D" id="3.40.50.1000">
    <property type="entry name" value="HAD superfamily/HAD-like"/>
    <property type="match status" value="1"/>
</dbReference>
<evidence type="ECO:0000256" key="10">
    <source>
        <dbReference type="ARBA" id="ARBA00022989"/>
    </source>
</evidence>
<evidence type="ECO:0000256" key="8">
    <source>
        <dbReference type="ARBA" id="ARBA00022840"/>
    </source>
</evidence>
<evidence type="ECO:0000256" key="1">
    <source>
        <dbReference type="ARBA" id="ARBA00004651"/>
    </source>
</evidence>
<dbReference type="SUPFAM" id="SSF81653">
    <property type="entry name" value="Calcium ATPase, transduction domain A"/>
    <property type="match status" value="1"/>
</dbReference>
<feature type="transmembrane region" description="Helical" evidence="14">
    <location>
        <begin position="426"/>
        <end position="450"/>
    </location>
</feature>
<evidence type="ECO:0000259" key="16">
    <source>
        <dbReference type="PROSITE" id="PS50846"/>
    </source>
</evidence>
<dbReference type="SFLD" id="SFLDS00003">
    <property type="entry name" value="Haloacid_Dehalogenase"/>
    <property type="match status" value="1"/>
</dbReference>
<dbReference type="Gene3D" id="2.70.150.10">
    <property type="entry name" value="Calcium-transporting ATPase, cytoplasmic transduction domain A"/>
    <property type="match status" value="1"/>
</dbReference>